<sequence length="161" mass="18736">MGLLSSQYAVVAKYDLEVPDAEYLKRLDSKTRLDFIVLNCFPIHTELADEEETKESIFEEIEVPGFPDTTQVSEQLGWHSQNRSIRTRNDLQTDEEETRQTIFEECQFLDLSNAVQGGKVTSANVRDERVLRPQNTCIRIREPLRRVVKFLRLKLGCQKQF</sequence>
<dbReference type="Proteomes" id="UP000887013">
    <property type="component" value="Unassembled WGS sequence"/>
</dbReference>
<dbReference type="EMBL" id="BMAW01075796">
    <property type="protein sequence ID" value="GFT98577.1"/>
    <property type="molecule type" value="Genomic_DNA"/>
</dbReference>
<proteinExistence type="predicted"/>
<accession>A0A8X6PZU0</accession>
<gene>
    <name evidence="1" type="ORF">NPIL_232811</name>
</gene>
<comment type="caution">
    <text evidence="1">The sequence shown here is derived from an EMBL/GenBank/DDBJ whole genome shotgun (WGS) entry which is preliminary data.</text>
</comment>
<name>A0A8X6PZU0_NEPPI</name>
<dbReference type="AlphaFoldDB" id="A0A8X6PZU0"/>
<keyword evidence="2" id="KW-1185">Reference proteome</keyword>
<evidence type="ECO:0000313" key="1">
    <source>
        <dbReference type="EMBL" id="GFT98577.1"/>
    </source>
</evidence>
<protein>
    <submittedName>
        <fullName evidence="1">Uncharacterized protein</fullName>
    </submittedName>
</protein>
<organism evidence="1 2">
    <name type="scientific">Nephila pilipes</name>
    <name type="common">Giant wood spider</name>
    <name type="synonym">Nephila maculata</name>
    <dbReference type="NCBI Taxonomy" id="299642"/>
    <lineage>
        <taxon>Eukaryota</taxon>
        <taxon>Metazoa</taxon>
        <taxon>Ecdysozoa</taxon>
        <taxon>Arthropoda</taxon>
        <taxon>Chelicerata</taxon>
        <taxon>Arachnida</taxon>
        <taxon>Araneae</taxon>
        <taxon>Araneomorphae</taxon>
        <taxon>Entelegynae</taxon>
        <taxon>Araneoidea</taxon>
        <taxon>Nephilidae</taxon>
        <taxon>Nephila</taxon>
    </lineage>
</organism>
<reference evidence="1" key="1">
    <citation type="submission" date="2020-08" db="EMBL/GenBank/DDBJ databases">
        <title>Multicomponent nature underlies the extraordinary mechanical properties of spider dragline silk.</title>
        <authorList>
            <person name="Kono N."/>
            <person name="Nakamura H."/>
            <person name="Mori M."/>
            <person name="Yoshida Y."/>
            <person name="Ohtoshi R."/>
            <person name="Malay A.D."/>
            <person name="Moran D.A.P."/>
            <person name="Tomita M."/>
            <person name="Numata K."/>
            <person name="Arakawa K."/>
        </authorList>
    </citation>
    <scope>NUCLEOTIDE SEQUENCE</scope>
</reference>
<evidence type="ECO:0000313" key="2">
    <source>
        <dbReference type="Proteomes" id="UP000887013"/>
    </source>
</evidence>